<dbReference type="OrthoDB" id="373604at2157"/>
<dbReference type="RefSeq" id="WP_054584606.1">
    <property type="nucleotide sequence ID" value="NZ_LGUC01000001.1"/>
</dbReference>
<dbReference type="AlphaFoldDB" id="A0A0P7FYG8"/>
<dbReference type="EMBL" id="LGUC01000001">
    <property type="protein sequence ID" value="KPN32309.1"/>
    <property type="molecule type" value="Genomic_DNA"/>
</dbReference>
<sequence length="71" mass="8219">MNDHREISVTLDSDAAHAYERILNELEQQQGQPVEIDEHAERILRKYIADEYRKLILNGSATTEIPKLAEE</sequence>
<evidence type="ECO:0000313" key="1">
    <source>
        <dbReference type="EMBL" id="KPN32309.1"/>
    </source>
</evidence>
<protein>
    <submittedName>
        <fullName evidence="1">Uncharacterized protein</fullName>
    </submittedName>
</protein>
<comment type="caution">
    <text evidence="1">The sequence shown here is derived from an EMBL/GenBank/DDBJ whole genome shotgun (WGS) entry which is preliminary data.</text>
</comment>
<proteinExistence type="predicted"/>
<gene>
    <name evidence="1" type="ORF">SY89_03077</name>
</gene>
<evidence type="ECO:0000313" key="2">
    <source>
        <dbReference type="Proteomes" id="UP000050535"/>
    </source>
</evidence>
<dbReference type="STRING" id="699431.SY89_03077"/>
<reference evidence="2" key="1">
    <citation type="submission" date="2013-11" db="EMBL/GenBank/DDBJ databases">
        <authorList>
            <person name="Hoang H.T."/>
            <person name="Killian M.L."/>
            <person name="Madson D.M."/>
            <person name="Arruda P.H.E."/>
            <person name="Sun D."/>
            <person name="Schwartz K.J."/>
            <person name="Yoon K."/>
        </authorList>
    </citation>
    <scope>NUCLEOTIDE SEQUENCE [LARGE SCALE GENOMIC DNA]</scope>
    <source>
        <strain evidence="2">CDK2</strain>
    </source>
</reference>
<organism evidence="1 2">
    <name type="scientific">Halolamina pelagica</name>
    <dbReference type="NCBI Taxonomy" id="699431"/>
    <lineage>
        <taxon>Archaea</taxon>
        <taxon>Methanobacteriati</taxon>
        <taxon>Methanobacteriota</taxon>
        <taxon>Stenosarchaea group</taxon>
        <taxon>Halobacteria</taxon>
        <taxon>Halobacteriales</taxon>
        <taxon>Haloferacaceae</taxon>
    </lineage>
</organism>
<dbReference type="Proteomes" id="UP000050535">
    <property type="component" value="Unassembled WGS sequence"/>
</dbReference>
<accession>A0A0P7FYG8</accession>
<name>A0A0P7FYG8_9EURY</name>
<keyword evidence="2" id="KW-1185">Reference proteome</keyword>